<organism evidence="1 2">
    <name type="scientific">Youngiibacter fragilis 232.1</name>
    <dbReference type="NCBI Taxonomy" id="994573"/>
    <lineage>
        <taxon>Bacteria</taxon>
        <taxon>Bacillati</taxon>
        <taxon>Bacillota</taxon>
        <taxon>Clostridia</taxon>
        <taxon>Eubacteriales</taxon>
        <taxon>Clostridiaceae</taxon>
        <taxon>Youngiibacter</taxon>
    </lineage>
</organism>
<accession>V7I9W2</accession>
<protein>
    <submittedName>
        <fullName evidence="1">Uncharacterized protein</fullName>
    </submittedName>
</protein>
<proteinExistence type="predicted"/>
<dbReference type="AlphaFoldDB" id="V7I9W2"/>
<comment type="caution">
    <text evidence="1">The sequence shown here is derived from an EMBL/GenBank/DDBJ whole genome shotgun (WGS) entry which is preliminary data.</text>
</comment>
<gene>
    <name evidence="1" type="ORF">T472_0202840</name>
</gene>
<evidence type="ECO:0000313" key="2">
    <source>
        <dbReference type="Proteomes" id="UP000017747"/>
    </source>
</evidence>
<dbReference type="EMBL" id="AXUN02000041">
    <property type="protein sequence ID" value="ETA82119.1"/>
    <property type="molecule type" value="Genomic_DNA"/>
</dbReference>
<keyword evidence="2" id="KW-1185">Reference proteome</keyword>
<name>V7I9W2_9CLOT</name>
<dbReference type="STRING" id="994573.T472_0202840"/>
<reference evidence="1 2" key="1">
    <citation type="journal article" date="2014" name="Genome Announc.">
        <title>Genome Sequence of Youngiibacter fragilis, the Type Strain of the Genus Youngiibacter.</title>
        <authorList>
            <person name="Wawrik C.B."/>
            <person name="Callaghan A.V."/>
            <person name="Stamps B.W."/>
            <person name="Wawrik B."/>
        </authorList>
    </citation>
    <scope>NUCLEOTIDE SEQUENCE [LARGE SCALE GENOMIC DNA]</scope>
    <source>
        <strain evidence="1 2">232.1</strain>
    </source>
</reference>
<dbReference type="Proteomes" id="UP000017747">
    <property type="component" value="Unassembled WGS sequence"/>
</dbReference>
<sequence length="92" mass="10911">MFVIHLAASYSLKSAWSEMAKKNLPKARSYTIGINASQYDKPCRYLSTWLKDFFQQIIAYIKVTVNRCYANYEIIRYIPFHIHRCTKLKLIN</sequence>
<evidence type="ECO:0000313" key="1">
    <source>
        <dbReference type="EMBL" id="ETA82119.1"/>
    </source>
</evidence>